<dbReference type="AlphaFoldDB" id="A0A2S5B726"/>
<protein>
    <recommendedName>
        <fullName evidence="6">HSF-type DNA-binding domain-containing protein</fullName>
    </recommendedName>
</protein>
<dbReference type="OrthoDB" id="2527712at2759"/>
<reference evidence="7 8" key="1">
    <citation type="journal article" date="2018" name="Front. Microbiol.">
        <title>Prospects for Fungal Bioremediation of Acidic Radioactive Waste Sites: Characterization and Genome Sequence of Rhodotorula taiwanensis MD1149.</title>
        <authorList>
            <person name="Tkavc R."/>
            <person name="Matrosova V.Y."/>
            <person name="Grichenko O.E."/>
            <person name="Gostincar C."/>
            <person name="Volpe R.P."/>
            <person name="Klimenkova P."/>
            <person name="Gaidamakova E.K."/>
            <person name="Zhou C.E."/>
            <person name="Stewart B.J."/>
            <person name="Lyman M.G."/>
            <person name="Malfatti S.A."/>
            <person name="Rubinfeld B."/>
            <person name="Courtot M."/>
            <person name="Singh J."/>
            <person name="Dalgard C.L."/>
            <person name="Hamilton T."/>
            <person name="Frey K.G."/>
            <person name="Gunde-Cimerman N."/>
            <person name="Dugan L."/>
            <person name="Daly M.J."/>
        </authorList>
    </citation>
    <scope>NUCLEOTIDE SEQUENCE [LARGE SCALE GENOMIC DNA]</scope>
    <source>
        <strain evidence="7 8">MD1149</strain>
    </source>
</reference>
<feature type="region of interest" description="Disordered" evidence="5">
    <location>
        <begin position="558"/>
        <end position="583"/>
    </location>
</feature>
<feature type="region of interest" description="Disordered" evidence="5">
    <location>
        <begin position="199"/>
        <end position="370"/>
    </location>
</feature>
<dbReference type="GO" id="GO:0043565">
    <property type="term" value="F:sequence-specific DNA binding"/>
    <property type="evidence" value="ECO:0007669"/>
    <property type="project" value="InterPro"/>
</dbReference>
<dbReference type="GO" id="GO:0003700">
    <property type="term" value="F:DNA-binding transcription factor activity"/>
    <property type="evidence" value="ECO:0007669"/>
    <property type="project" value="InterPro"/>
</dbReference>
<name>A0A2S5B726_9BASI</name>
<feature type="compositionally biased region" description="Polar residues" evidence="5">
    <location>
        <begin position="841"/>
        <end position="857"/>
    </location>
</feature>
<dbReference type="Proteomes" id="UP000237144">
    <property type="component" value="Unassembled WGS sequence"/>
</dbReference>
<proteinExistence type="inferred from homology"/>
<evidence type="ECO:0000256" key="2">
    <source>
        <dbReference type="ARBA" id="ARBA00023125"/>
    </source>
</evidence>
<feature type="region of interest" description="Disordered" evidence="5">
    <location>
        <begin position="466"/>
        <end position="502"/>
    </location>
</feature>
<feature type="compositionally biased region" description="Basic and acidic residues" evidence="5">
    <location>
        <begin position="828"/>
        <end position="839"/>
    </location>
</feature>
<dbReference type="InterPro" id="IPR036388">
    <property type="entry name" value="WH-like_DNA-bd_sf"/>
</dbReference>
<comment type="caution">
    <text evidence="7">The sequence shown here is derived from an EMBL/GenBank/DDBJ whole genome shotgun (WGS) entry which is preliminary data.</text>
</comment>
<feature type="compositionally biased region" description="Polar residues" evidence="5">
    <location>
        <begin position="123"/>
        <end position="138"/>
    </location>
</feature>
<dbReference type="Pfam" id="PF00447">
    <property type="entry name" value="HSF_DNA-bind"/>
    <property type="match status" value="1"/>
</dbReference>
<feature type="compositionally biased region" description="Polar residues" evidence="5">
    <location>
        <begin position="266"/>
        <end position="283"/>
    </location>
</feature>
<keyword evidence="3" id="KW-0539">Nucleus</keyword>
<dbReference type="InterPro" id="IPR000232">
    <property type="entry name" value="HSF_DNA-bd"/>
</dbReference>
<feature type="compositionally biased region" description="Basic and acidic residues" evidence="5">
    <location>
        <begin position="290"/>
        <end position="301"/>
    </location>
</feature>
<feature type="region of interest" description="Disordered" evidence="5">
    <location>
        <begin position="678"/>
        <end position="701"/>
    </location>
</feature>
<organism evidence="7 8">
    <name type="scientific">Rhodotorula taiwanensis</name>
    <dbReference type="NCBI Taxonomy" id="741276"/>
    <lineage>
        <taxon>Eukaryota</taxon>
        <taxon>Fungi</taxon>
        <taxon>Dikarya</taxon>
        <taxon>Basidiomycota</taxon>
        <taxon>Pucciniomycotina</taxon>
        <taxon>Microbotryomycetes</taxon>
        <taxon>Sporidiobolales</taxon>
        <taxon>Sporidiobolaceae</taxon>
        <taxon>Rhodotorula</taxon>
    </lineage>
</organism>
<dbReference type="InterPro" id="IPR036390">
    <property type="entry name" value="WH_DNA-bd_sf"/>
</dbReference>
<dbReference type="Gene3D" id="1.10.10.10">
    <property type="entry name" value="Winged helix-like DNA-binding domain superfamily/Winged helix DNA-binding domain"/>
    <property type="match status" value="1"/>
</dbReference>
<evidence type="ECO:0000313" key="8">
    <source>
        <dbReference type="Proteomes" id="UP000237144"/>
    </source>
</evidence>
<feature type="region of interest" description="Disordered" evidence="5">
    <location>
        <begin position="937"/>
        <end position="959"/>
    </location>
</feature>
<dbReference type="STRING" id="741276.A0A2S5B726"/>
<evidence type="ECO:0000259" key="6">
    <source>
        <dbReference type="SMART" id="SM00415"/>
    </source>
</evidence>
<dbReference type="SMART" id="SM00415">
    <property type="entry name" value="HSF"/>
    <property type="match status" value="1"/>
</dbReference>
<feature type="compositionally biased region" description="Low complexity" evidence="5">
    <location>
        <begin position="678"/>
        <end position="692"/>
    </location>
</feature>
<evidence type="ECO:0000256" key="1">
    <source>
        <dbReference type="ARBA" id="ARBA00004123"/>
    </source>
</evidence>
<dbReference type="SUPFAM" id="SSF46785">
    <property type="entry name" value="Winged helix' DNA-binding domain"/>
    <property type="match status" value="1"/>
</dbReference>
<feature type="region of interest" description="Disordered" evidence="5">
    <location>
        <begin position="825"/>
        <end position="858"/>
    </location>
</feature>
<comment type="subcellular location">
    <subcellularLocation>
        <location evidence="1">Nucleus</location>
    </subcellularLocation>
</comment>
<accession>A0A2S5B726</accession>
<evidence type="ECO:0000313" key="7">
    <source>
        <dbReference type="EMBL" id="POY72568.1"/>
    </source>
</evidence>
<comment type="similarity">
    <text evidence="4">Belongs to the HSF family.</text>
</comment>
<keyword evidence="2" id="KW-0238">DNA-binding</keyword>
<evidence type="ECO:0000256" key="3">
    <source>
        <dbReference type="ARBA" id="ARBA00023242"/>
    </source>
</evidence>
<dbReference type="GO" id="GO:0005634">
    <property type="term" value="C:nucleus"/>
    <property type="evidence" value="ECO:0007669"/>
    <property type="project" value="UniProtKB-SubCell"/>
</dbReference>
<gene>
    <name evidence="7" type="ORF">BMF94_4395</name>
</gene>
<feature type="compositionally biased region" description="Polar residues" evidence="5">
    <location>
        <begin position="311"/>
        <end position="328"/>
    </location>
</feature>
<feature type="compositionally biased region" description="Low complexity" evidence="5">
    <location>
        <begin position="329"/>
        <end position="348"/>
    </location>
</feature>
<evidence type="ECO:0000256" key="4">
    <source>
        <dbReference type="RuleBase" id="RU004020"/>
    </source>
</evidence>
<evidence type="ECO:0000256" key="5">
    <source>
        <dbReference type="SAM" id="MobiDB-lite"/>
    </source>
</evidence>
<sequence>MPDYLPVRPQARSETETAVTRVFRLKSAAGRSTRDARARFSPFGPAFFLFPRFPRPVRLSSPRCCVQKATSPPMATDSATTPAADSLAAANDAASPAMVIPAQSLDSAGSSDHESRHAEITSAPVTGQPSRTSIQSAADATLQARLAQSHPPRLLVESRPLSAPPATGQAHPFNQSTATNAALVPFGLVYHTPRPASLTAQAGLRRPSVSTSAAESEEDASQLSHYVNSADYDMRGPIGAQPAPLEASSERAQSEQAGTLDMLASATRTVSQPRPGVINTSEVSPEAASDDQKRKRERIETAADGTDEGSSHSTPQTPSLTATAGRQTSNVQVDSQQSVSASRSESAAGDSGPPPAQRRRTEPAPDSHGFSVPVQYHLAQLQALHVQSARQKQEQLLRLQAMGTHAPMAGSGSSAPSGADSAAAQMFLASQMDLSARVRGASAAHPAHDLPVASLSDAQSTFSTNHSGRFPAASGYQNDGEGQLRTMSSFPSGERYATSEGPAMNVRNGSYSTSFGVSALPAQPGHLSTSHYGAHEYTGYAQAAYIPWSSAAASAIPTNGSAVATPSPASTSTASGGWGTSPAPLSVTDTVATSYRVESSTSPAEELRRTPIPIKKAGPAPSKSSAYAQALTGNTNYGGAATSAAEVQVGLHPGPDYPQAARAIVPALPQHHQLQVAPADASDAAGAVQAQPKKTSGRRQAPDDAFDIESISGMKPFICKLRWLVSNPAQVGDVVAWASDGATVLIKVGGDTTKIKSVLLRTYAHENPNAFCRQFAVYGFTQVKDTGELADLIPTGAAVAEWRAYYDERDVFVRDSMHQLDALKTLVPRKDQKKGKEADDQQQQSIPVATPQPQSYQYGPYAIQGAQPLANVGASTSASSTSPQGYRTIAPRAGEPDQSAVSMLYNPQEGGRSLASLMQEASQVPRMGGVAQPMEGLFRSRSAQSEGDDASEGGEGGSA</sequence>
<feature type="region of interest" description="Disordered" evidence="5">
    <location>
        <begin position="104"/>
        <end position="138"/>
    </location>
</feature>
<dbReference type="EMBL" id="PJQD01000048">
    <property type="protein sequence ID" value="POY72568.1"/>
    <property type="molecule type" value="Genomic_DNA"/>
</dbReference>
<feature type="domain" description="HSF-type DNA-binding" evidence="6">
    <location>
        <begin position="713"/>
        <end position="826"/>
    </location>
</feature>
<keyword evidence="8" id="KW-1185">Reference proteome</keyword>